<evidence type="ECO:0000313" key="7">
    <source>
        <dbReference type="EMBL" id="PCE62926.1"/>
    </source>
</evidence>
<dbReference type="InterPro" id="IPR036737">
    <property type="entry name" value="OmpA-like_sf"/>
</dbReference>
<keyword evidence="8" id="KW-1185">Reference proteome</keyword>
<dbReference type="PANTHER" id="PTHR30329:SF21">
    <property type="entry name" value="LIPOPROTEIN YIAD-RELATED"/>
    <property type="match status" value="1"/>
</dbReference>
<accession>A0A2A4G4L7</accession>
<dbReference type="Proteomes" id="UP000219559">
    <property type="component" value="Unassembled WGS sequence"/>
</dbReference>
<dbReference type="PANTHER" id="PTHR30329">
    <property type="entry name" value="STATOR ELEMENT OF FLAGELLAR MOTOR COMPLEX"/>
    <property type="match status" value="1"/>
</dbReference>
<feature type="domain" description="OmpA-like" evidence="6">
    <location>
        <begin position="185"/>
        <end position="302"/>
    </location>
</feature>
<feature type="transmembrane region" description="Helical" evidence="5">
    <location>
        <begin position="7"/>
        <end position="25"/>
    </location>
</feature>
<dbReference type="EMBL" id="NBWU01000007">
    <property type="protein sequence ID" value="PCE62926.1"/>
    <property type="molecule type" value="Genomic_DNA"/>
</dbReference>
<dbReference type="RefSeq" id="WP_097441037.1">
    <property type="nucleotide sequence ID" value="NZ_KZ300477.1"/>
</dbReference>
<dbReference type="SUPFAM" id="SSF103088">
    <property type="entry name" value="OmpA-like"/>
    <property type="match status" value="2"/>
</dbReference>
<evidence type="ECO:0000256" key="1">
    <source>
        <dbReference type="ARBA" id="ARBA00004442"/>
    </source>
</evidence>
<evidence type="ECO:0000256" key="4">
    <source>
        <dbReference type="PROSITE-ProRule" id="PRU00473"/>
    </source>
</evidence>
<name>A0A2A4G4L7_9FLAO</name>
<reference evidence="7 8" key="1">
    <citation type="submission" date="2017-04" db="EMBL/GenBank/DDBJ databases">
        <title>A new member of the family Flavobacteriaceae isolated from ascidians.</title>
        <authorList>
            <person name="Chen L."/>
        </authorList>
    </citation>
    <scope>NUCLEOTIDE SEQUENCE [LARGE SCALE GENOMIC DNA]</scope>
    <source>
        <strain evidence="7 8">HQA918</strain>
    </source>
</reference>
<proteinExistence type="predicted"/>
<evidence type="ECO:0000256" key="3">
    <source>
        <dbReference type="ARBA" id="ARBA00023237"/>
    </source>
</evidence>
<dbReference type="CDD" id="cd07185">
    <property type="entry name" value="OmpA_C-like"/>
    <property type="match status" value="1"/>
</dbReference>
<keyword evidence="3" id="KW-0998">Cell outer membrane</keyword>
<dbReference type="AlphaFoldDB" id="A0A2A4G4L7"/>
<dbReference type="InterPro" id="IPR006664">
    <property type="entry name" value="OMP_bac"/>
</dbReference>
<dbReference type="PRINTS" id="PR01021">
    <property type="entry name" value="OMPADOMAIN"/>
</dbReference>
<comment type="subcellular location">
    <subcellularLocation>
        <location evidence="1">Cell outer membrane</location>
    </subcellularLocation>
</comment>
<dbReference type="GO" id="GO:0009279">
    <property type="term" value="C:cell outer membrane"/>
    <property type="evidence" value="ECO:0007669"/>
    <property type="project" value="UniProtKB-SubCell"/>
</dbReference>
<dbReference type="Gene3D" id="3.30.1330.60">
    <property type="entry name" value="OmpA-like domain"/>
    <property type="match status" value="2"/>
</dbReference>
<dbReference type="InterPro" id="IPR006665">
    <property type="entry name" value="OmpA-like"/>
</dbReference>
<evidence type="ECO:0000259" key="6">
    <source>
        <dbReference type="PROSITE" id="PS51123"/>
    </source>
</evidence>
<dbReference type="InterPro" id="IPR050330">
    <property type="entry name" value="Bact_OuterMem_StrucFunc"/>
</dbReference>
<protein>
    <recommendedName>
        <fullName evidence="6">OmpA-like domain-containing protein</fullName>
    </recommendedName>
</protein>
<comment type="caution">
    <text evidence="7">The sequence shown here is derived from an EMBL/GenBank/DDBJ whole genome shotgun (WGS) entry which is preliminary data.</text>
</comment>
<keyword evidence="2 4" id="KW-0472">Membrane</keyword>
<gene>
    <name evidence="7" type="ORF">B7P33_16760</name>
</gene>
<sequence>MSKKSLYLLGILATIILGTLLYIKLCSCCTNETQETVPIAPTEQTVVPGTSYPFQVSSGDFSVDYQENFNFAESDFKIVDPLHQKVTAGVFALQKFLEGQPNQTLSITGFYDENEENNSAFPNLGMARANAIKNFMVGKGIPVGQLVINGMAKSGMEPTEGIYLGPCAFSINTTELPEEGALEALAKKITDDPLQLRFETGESKIYLNAQQRQKFADIVSYLDKDPNATCIIEGHTDNTGTPETNMALGKERAEFAKKYLIRQGLAPKRIETVSFGSERPIATNDTEAGRAQNRRTVINIQQ</sequence>
<evidence type="ECO:0000256" key="5">
    <source>
        <dbReference type="SAM" id="Phobius"/>
    </source>
</evidence>
<evidence type="ECO:0000256" key="2">
    <source>
        <dbReference type="ARBA" id="ARBA00023136"/>
    </source>
</evidence>
<dbReference type="OrthoDB" id="9763897at2"/>
<evidence type="ECO:0000313" key="8">
    <source>
        <dbReference type="Proteomes" id="UP000219559"/>
    </source>
</evidence>
<organism evidence="7 8">
    <name type="scientific">Sediminicola luteus</name>
    <dbReference type="NCBI Taxonomy" id="319238"/>
    <lineage>
        <taxon>Bacteria</taxon>
        <taxon>Pseudomonadati</taxon>
        <taxon>Bacteroidota</taxon>
        <taxon>Flavobacteriia</taxon>
        <taxon>Flavobacteriales</taxon>
        <taxon>Flavobacteriaceae</taxon>
        <taxon>Sediminicola</taxon>
    </lineage>
</organism>
<keyword evidence="5" id="KW-0812">Transmembrane</keyword>
<dbReference type="PROSITE" id="PS51123">
    <property type="entry name" value="OMPA_2"/>
    <property type="match status" value="1"/>
</dbReference>
<keyword evidence="5" id="KW-1133">Transmembrane helix</keyword>
<dbReference type="Pfam" id="PF00691">
    <property type="entry name" value="OmpA"/>
    <property type="match status" value="1"/>
</dbReference>